<accession>A0A9E7FZI4</accession>
<name>A0A9E7FZI4_9LILI</name>
<feature type="domain" description="Coenzyme Q-binding protein COQ10 START" evidence="1">
    <location>
        <begin position="116"/>
        <end position="181"/>
    </location>
</feature>
<protein>
    <submittedName>
        <fullName evidence="2">Polyketide cyclase / dehydrase and lipid transport</fullName>
    </submittedName>
</protein>
<dbReference type="InterPro" id="IPR005031">
    <property type="entry name" value="COQ10_START"/>
</dbReference>
<dbReference type="PANTHER" id="PTHR33824:SF7">
    <property type="entry name" value="POLYKETIDE CYCLASE_DEHYDRASE AND LIPID TRANSPORT SUPERFAMILY PROTEIN"/>
    <property type="match status" value="1"/>
</dbReference>
<evidence type="ECO:0000313" key="2">
    <source>
        <dbReference type="EMBL" id="URE02583.1"/>
    </source>
</evidence>
<dbReference type="SUPFAM" id="SSF55961">
    <property type="entry name" value="Bet v1-like"/>
    <property type="match status" value="1"/>
</dbReference>
<dbReference type="Pfam" id="PF03364">
    <property type="entry name" value="Polyketide_cyc"/>
    <property type="match status" value="1"/>
</dbReference>
<evidence type="ECO:0000313" key="3">
    <source>
        <dbReference type="Proteomes" id="UP001055439"/>
    </source>
</evidence>
<gene>
    <name evidence="2" type="ORF">MUK42_19624</name>
</gene>
<sequence length="307" mass="34709">MRSYPVCPKSEAPKAVSRLCGEGKKGGAEEGDLPMSSAACISLGPTPLSHLKNAEKGASLSLASVRGAGFRPSPGAPLFLRIPSRPSRRKPSPRRTSVRRFSPVMEWQDCSSEIEVDVPCSVAYDCYSDRQMIPKWMPFISSVKVLQDKPDLSRWALKYEVFGRDVEFSWLARNLQLTVSYEIPEILIPVASVTMQISKLLEASRFSSRGFIVLNGFRSHESEKEARRRPLFFVFLSFFLSLRVRFRLPTKKRSPRNHTLGLGLGPGSGERWRWKQRPRLRDQHRLGKVPLFSPSLVTFSFSCTTQF</sequence>
<reference evidence="2" key="1">
    <citation type="submission" date="2022-05" db="EMBL/GenBank/DDBJ databases">
        <title>The Musa troglodytarum L. genome provides insights into the mechanism of non-climacteric behaviour and enrichment of carotenoids.</title>
        <authorList>
            <person name="Wang J."/>
        </authorList>
    </citation>
    <scope>NUCLEOTIDE SEQUENCE</scope>
    <source>
        <tissue evidence="2">Leaf</tissue>
    </source>
</reference>
<dbReference type="OrthoDB" id="47798at2759"/>
<dbReference type="InterPro" id="IPR023393">
    <property type="entry name" value="START-like_dom_sf"/>
</dbReference>
<dbReference type="PANTHER" id="PTHR33824">
    <property type="entry name" value="POLYKETIDE CYCLASE/DEHYDRASE AND LIPID TRANSPORT SUPERFAMILY PROTEIN"/>
    <property type="match status" value="1"/>
</dbReference>
<dbReference type="AlphaFoldDB" id="A0A9E7FZI4"/>
<dbReference type="InterPro" id="IPR047137">
    <property type="entry name" value="ORF3"/>
</dbReference>
<keyword evidence="3" id="KW-1185">Reference proteome</keyword>
<organism evidence="2 3">
    <name type="scientific">Musa troglodytarum</name>
    <name type="common">fe'i banana</name>
    <dbReference type="NCBI Taxonomy" id="320322"/>
    <lineage>
        <taxon>Eukaryota</taxon>
        <taxon>Viridiplantae</taxon>
        <taxon>Streptophyta</taxon>
        <taxon>Embryophyta</taxon>
        <taxon>Tracheophyta</taxon>
        <taxon>Spermatophyta</taxon>
        <taxon>Magnoliopsida</taxon>
        <taxon>Liliopsida</taxon>
        <taxon>Zingiberales</taxon>
        <taxon>Musaceae</taxon>
        <taxon>Musa</taxon>
    </lineage>
</organism>
<dbReference type="Proteomes" id="UP001055439">
    <property type="component" value="Chromosome 5"/>
</dbReference>
<dbReference type="EMBL" id="CP097507">
    <property type="protein sequence ID" value="URE02583.1"/>
    <property type="molecule type" value="Genomic_DNA"/>
</dbReference>
<proteinExistence type="predicted"/>
<dbReference type="Gene3D" id="3.30.530.20">
    <property type="match status" value="1"/>
</dbReference>
<evidence type="ECO:0000259" key="1">
    <source>
        <dbReference type="Pfam" id="PF03364"/>
    </source>
</evidence>